<proteinExistence type="predicted"/>
<keyword evidence="1" id="KW-1188">Viral release from host cell</keyword>
<sequence length="216" mass="23339">MTTKTIDFAYDLKATGDSGTFEGYGSVFSIEDRGGDIVAPGAFTETLSAAKSAGRMPAMLWQHRQAEPIGVYTSMEEDSVGLRVKGQLALKTARGAEAYELMKMGALSGLSIGYRVRDDSWDRVTGVRTIKKADLIELSLVTFPMNDASRVSSVKGQIETLEDLKSAEQYLREAGLSRTEAKAFIARVKSLGQSDSDGGDMQQIVEALRRRGAALA</sequence>
<dbReference type="RefSeq" id="WP_407280600.1">
    <property type="nucleotide sequence ID" value="NZ_CP141259.1"/>
</dbReference>
<dbReference type="Pfam" id="PF04586">
    <property type="entry name" value="Peptidase_S78"/>
    <property type="match status" value="1"/>
</dbReference>
<evidence type="ECO:0000259" key="4">
    <source>
        <dbReference type="Pfam" id="PF04586"/>
    </source>
</evidence>
<name>A0ABZ1ARC9_AROEV</name>
<dbReference type="InterPro" id="IPR006433">
    <property type="entry name" value="Prohead_protease"/>
</dbReference>
<protein>
    <submittedName>
        <fullName evidence="6">HK97 family phage prohead protease</fullName>
    </submittedName>
</protein>
<organism evidence="6 7">
    <name type="scientific">Aromatoleum evansii</name>
    <name type="common">Azoarcus evansii</name>
    <dbReference type="NCBI Taxonomy" id="59406"/>
    <lineage>
        <taxon>Bacteria</taxon>
        <taxon>Pseudomonadati</taxon>
        <taxon>Pseudomonadota</taxon>
        <taxon>Betaproteobacteria</taxon>
        <taxon>Rhodocyclales</taxon>
        <taxon>Rhodocyclaceae</taxon>
        <taxon>Aromatoleum</taxon>
    </lineage>
</organism>
<keyword evidence="2 6" id="KW-0645">Protease</keyword>
<gene>
    <name evidence="5" type="ORF">U5817_09620</name>
    <name evidence="6" type="ORF">U5817_09970</name>
</gene>
<dbReference type="NCBIfam" id="TIGR01543">
    <property type="entry name" value="proheadase_HK97"/>
    <property type="match status" value="1"/>
</dbReference>
<evidence type="ECO:0000313" key="6">
    <source>
        <dbReference type="EMBL" id="WRL48353.1"/>
    </source>
</evidence>
<reference evidence="6 7" key="1">
    <citation type="submission" date="2023-12" db="EMBL/GenBank/DDBJ databases">
        <title>A. evansii MAY27, complete genome.</title>
        <authorList>
            <person name="Wang Y."/>
        </authorList>
    </citation>
    <scope>NUCLEOTIDE SEQUENCE [LARGE SCALE GENOMIC DNA]</scope>
    <source>
        <strain evidence="6 7">MAY27</strain>
    </source>
</reference>
<accession>A0ABZ1ARC9</accession>
<evidence type="ECO:0000313" key="7">
    <source>
        <dbReference type="Proteomes" id="UP001626593"/>
    </source>
</evidence>
<dbReference type="GO" id="GO:0006508">
    <property type="term" value="P:proteolysis"/>
    <property type="evidence" value="ECO:0007669"/>
    <property type="project" value="UniProtKB-KW"/>
</dbReference>
<feature type="domain" description="Prohead serine protease" evidence="4">
    <location>
        <begin position="12"/>
        <end position="161"/>
    </location>
</feature>
<evidence type="ECO:0000313" key="5">
    <source>
        <dbReference type="EMBL" id="WRL48283.1"/>
    </source>
</evidence>
<keyword evidence="3" id="KW-0378">Hydrolase</keyword>
<keyword evidence="7" id="KW-1185">Reference proteome</keyword>
<dbReference type="SUPFAM" id="SSF50789">
    <property type="entry name" value="Herpes virus serine proteinase, assemblin"/>
    <property type="match status" value="1"/>
</dbReference>
<dbReference type="EMBL" id="CP141259">
    <property type="protein sequence ID" value="WRL48283.1"/>
    <property type="molecule type" value="Genomic_DNA"/>
</dbReference>
<dbReference type="Proteomes" id="UP001626593">
    <property type="component" value="Chromosome"/>
</dbReference>
<dbReference type="InterPro" id="IPR054613">
    <property type="entry name" value="Peptidase_S78_dom"/>
</dbReference>
<evidence type="ECO:0000256" key="2">
    <source>
        <dbReference type="ARBA" id="ARBA00022670"/>
    </source>
</evidence>
<dbReference type="GO" id="GO:0008233">
    <property type="term" value="F:peptidase activity"/>
    <property type="evidence" value="ECO:0007669"/>
    <property type="project" value="UniProtKB-KW"/>
</dbReference>
<evidence type="ECO:0000256" key="1">
    <source>
        <dbReference type="ARBA" id="ARBA00022612"/>
    </source>
</evidence>
<evidence type="ECO:0000256" key="3">
    <source>
        <dbReference type="ARBA" id="ARBA00022801"/>
    </source>
</evidence>
<dbReference type="EMBL" id="CP141259">
    <property type="protein sequence ID" value="WRL48353.1"/>
    <property type="molecule type" value="Genomic_DNA"/>
</dbReference>